<reference evidence="1" key="1">
    <citation type="journal article" date="2015" name="Nature">
        <title>Complex archaea that bridge the gap between prokaryotes and eukaryotes.</title>
        <authorList>
            <person name="Spang A."/>
            <person name="Saw J.H."/>
            <person name="Jorgensen S.L."/>
            <person name="Zaremba-Niedzwiedzka K."/>
            <person name="Martijn J."/>
            <person name="Lind A.E."/>
            <person name="van Eijk R."/>
            <person name="Schleper C."/>
            <person name="Guy L."/>
            <person name="Ettema T.J."/>
        </authorList>
    </citation>
    <scope>NUCLEOTIDE SEQUENCE</scope>
</reference>
<evidence type="ECO:0008006" key="2">
    <source>
        <dbReference type="Google" id="ProtNLM"/>
    </source>
</evidence>
<protein>
    <recommendedName>
        <fullName evidence="2">Peptidase M28 domain-containing protein</fullName>
    </recommendedName>
</protein>
<accession>A0A0F9F3Q5</accession>
<evidence type="ECO:0000313" key="1">
    <source>
        <dbReference type="EMBL" id="KKL81054.1"/>
    </source>
</evidence>
<proteinExistence type="predicted"/>
<feature type="non-terminal residue" evidence="1">
    <location>
        <position position="1"/>
    </location>
</feature>
<dbReference type="AlphaFoldDB" id="A0A0F9F3Q5"/>
<sequence>HKRKKGKLTCPPELRQLRKRCLTYIRDFQAEGEVTNTPDGNYVFRDNGASILAVAHLDVVQPAPRHFGHYKGQANVIYNTQLDDRLGAYTILDALPGMGIKVDVLLTEGEESCRSTAAYFQTEKSYNWLIEFDRAGTDIVMYKYETPELREILEAQGNEIGWGSYSDICTLEYLKVAGFNWGVGYHENHFPDSHFKISEYKDAILRFREFYNTYKDTKFEYVPNEWSLEDDKWWGRDQGAGLGEYAWESKIEREQRLEWEQMEAAQERVDLQRKIDFRDAYADYYP</sequence>
<dbReference type="SUPFAM" id="SSF53187">
    <property type="entry name" value="Zn-dependent exopeptidases"/>
    <property type="match status" value="1"/>
</dbReference>
<gene>
    <name evidence="1" type="ORF">LCGC14_1998550</name>
</gene>
<dbReference type="Gene3D" id="3.40.630.10">
    <property type="entry name" value="Zn peptidases"/>
    <property type="match status" value="1"/>
</dbReference>
<name>A0A0F9F3Q5_9ZZZZ</name>
<dbReference type="EMBL" id="LAZR01022673">
    <property type="protein sequence ID" value="KKL81054.1"/>
    <property type="molecule type" value="Genomic_DNA"/>
</dbReference>
<organism evidence="1">
    <name type="scientific">marine sediment metagenome</name>
    <dbReference type="NCBI Taxonomy" id="412755"/>
    <lineage>
        <taxon>unclassified sequences</taxon>
        <taxon>metagenomes</taxon>
        <taxon>ecological metagenomes</taxon>
    </lineage>
</organism>
<comment type="caution">
    <text evidence="1">The sequence shown here is derived from an EMBL/GenBank/DDBJ whole genome shotgun (WGS) entry which is preliminary data.</text>
</comment>